<name>A0ABD2MNA2_9CUCU</name>
<dbReference type="InterPro" id="IPR036237">
    <property type="entry name" value="Xyl_isomerase-like_sf"/>
</dbReference>
<reference evidence="3 4" key="1">
    <citation type="journal article" date="2021" name="BMC Biol.">
        <title>Horizontally acquired antibacterial genes associated with adaptive radiation of ladybird beetles.</title>
        <authorList>
            <person name="Li H.S."/>
            <person name="Tang X.F."/>
            <person name="Huang Y.H."/>
            <person name="Xu Z.Y."/>
            <person name="Chen M.L."/>
            <person name="Du X.Y."/>
            <person name="Qiu B.Y."/>
            <person name="Chen P.T."/>
            <person name="Zhang W."/>
            <person name="Slipinski A."/>
            <person name="Escalona H.E."/>
            <person name="Waterhouse R.M."/>
            <person name="Zwick A."/>
            <person name="Pang H."/>
        </authorList>
    </citation>
    <scope>NUCLEOTIDE SEQUENCE [LARGE SCALE GENOMIC DNA]</scope>
    <source>
        <strain evidence="3">SYSU2018</strain>
    </source>
</reference>
<evidence type="ECO:0000259" key="2">
    <source>
        <dbReference type="Pfam" id="PF01261"/>
    </source>
</evidence>
<dbReference type="Gene3D" id="3.20.20.150">
    <property type="entry name" value="Divalent-metal-dependent TIM barrel enzymes"/>
    <property type="match status" value="1"/>
</dbReference>
<dbReference type="EMBL" id="JABFTP020000021">
    <property type="protein sequence ID" value="KAL3267747.1"/>
    <property type="molecule type" value="Genomic_DNA"/>
</dbReference>
<dbReference type="PANTHER" id="PTHR43489">
    <property type="entry name" value="ISOMERASE"/>
    <property type="match status" value="1"/>
</dbReference>
<organism evidence="3 4">
    <name type="scientific">Cryptolaemus montrouzieri</name>
    <dbReference type="NCBI Taxonomy" id="559131"/>
    <lineage>
        <taxon>Eukaryota</taxon>
        <taxon>Metazoa</taxon>
        <taxon>Ecdysozoa</taxon>
        <taxon>Arthropoda</taxon>
        <taxon>Hexapoda</taxon>
        <taxon>Insecta</taxon>
        <taxon>Pterygota</taxon>
        <taxon>Neoptera</taxon>
        <taxon>Endopterygota</taxon>
        <taxon>Coleoptera</taxon>
        <taxon>Polyphaga</taxon>
        <taxon>Cucujiformia</taxon>
        <taxon>Coccinelloidea</taxon>
        <taxon>Coccinellidae</taxon>
        <taxon>Scymninae</taxon>
        <taxon>Scymnini</taxon>
        <taxon>Cryptolaemus</taxon>
    </lineage>
</organism>
<evidence type="ECO:0000313" key="4">
    <source>
        <dbReference type="Proteomes" id="UP001516400"/>
    </source>
</evidence>
<comment type="caution">
    <text evidence="3">The sequence shown here is derived from an EMBL/GenBank/DDBJ whole genome shotgun (WGS) entry which is preliminary data.</text>
</comment>
<dbReference type="GO" id="GO:0016853">
    <property type="term" value="F:isomerase activity"/>
    <property type="evidence" value="ECO:0007669"/>
    <property type="project" value="UniProtKB-KW"/>
</dbReference>
<evidence type="ECO:0000256" key="1">
    <source>
        <dbReference type="ARBA" id="ARBA00023235"/>
    </source>
</evidence>
<accession>A0ABD2MNA2</accession>
<gene>
    <name evidence="3" type="ORF">HHI36_006874</name>
</gene>
<dbReference type="Proteomes" id="UP001516400">
    <property type="component" value="Unassembled WGS sequence"/>
</dbReference>
<dbReference type="Pfam" id="PF01261">
    <property type="entry name" value="AP_endonuc_2"/>
    <property type="match status" value="1"/>
</dbReference>
<dbReference type="SUPFAM" id="SSF51658">
    <property type="entry name" value="Xylose isomerase-like"/>
    <property type="match status" value="1"/>
</dbReference>
<dbReference type="InterPro" id="IPR013022">
    <property type="entry name" value="Xyl_isomerase-like_TIM-brl"/>
</dbReference>
<proteinExistence type="predicted"/>
<feature type="domain" description="Xylose isomerase-like TIM barrel" evidence="2">
    <location>
        <begin position="12"/>
        <end position="128"/>
    </location>
</feature>
<dbReference type="AlphaFoldDB" id="A0ABD2MNA2"/>
<dbReference type="InterPro" id="IPR050417">
    <property type="entry name" value="Sugar_Epim/Isomerase"/>
</dbReference>
<dbReference type="PANTHER" id="PTHR43489:SF6">
    <property type="entry name" value="HYDROXYPYRUVATE ISOMERASE-RELATED"/>
    <property type="match status" value="1"/>
</dbReference>
<sequence length="132" mass="15123">MSGKLTDEVTKANDEVYEKNLKYAVKLLEKDNILAIIEPINSYSVPNYYMNSYQRAVEVVKNIGSPNLKIMLDVFHLQHIQGNITNTIKDLAKFIGHVQIAQVPNRHEPNHPGELNYKYILDVLEKENTRTG</sequence>
<evidence type="ECO:0000313" key="3">
    <source>
        <dbReference type="EMBL" id="KAL3267747.1"/>
    </source>
</evidence>
<keyword evidence="4" id="KW-1185">Reference proteome</keyword>
<keyword evidence="1" id="KW-0413">Isomerase</keyword>
<protein>
    <recommendedName>
        <fullName evidence="2">Xylose isomerase-like TIM barrel domain-containing protein</fullName>
    </recommendedName>
</protein>